<dbReference type="Pfam" id="PF11250">
    <property type="entry name" value="FAF"/>
    <property type="match status" value="1"/>
</dbReference>
<organism evidence="4 5">
    <name type="scientific">Stylosanthes scabra</name>
    <dbReference type="NCBI Taxonomy" id="79078"/>
    <lineage>
        <taxon>Eukaryota</taxon>
        <taxon>Viridiplantae</taxon>
        <taxon>Streptophyta</taxon>
        <taxon>Embryophyta</taxon>
        <taxon>Tracheophyta</taxon>
        <taxon>Spermatophyta</taxon>
        <taxon>Magnoliopsida</taxon>
        <taxon>eudicotyledons</taxon>
        <taxon>Gunneridae</taxon>
        <taxon>Pentapetalae</taxon>
        <taxon>rosids</taxon>
        <taxon>fabids</taxon>
        <taxon>Fabales</taxon>
        <taxon>Fabaceae</taxon>
        <taxon>Papilionoideae</taxon>
        <taxon>50 kb inversion clade</taxon>
        <taxon>dalbergioids sensu lato</taxon>
        <taxon>Dalbergieae</taxon>
        <taxon>Pterocarpus clade</taxon>
        <taxon>Stylosanthes</taxon>
    </lineage>
</organism>
<feature type="domain" description="FAF" evidence="3">
    <location>
        <begin position="134"/>
        <end position="186"/>
    </location>
</feature>
<reference evidence="4 5" key="1">
    <citation type="journal article" date="2023" name="Plants (Basel)">
        <title>Bridging the Gap: Combining Genomics and Transcriptomics Approaches to Understand Stylosanthes scabra, an Orphan Legume from the Brazilian Caatinga.</title>
        <authorList>
            <person name="Ferreira-Neto J.R.C."/>
            <person name="da Silva M.D."/>
            <person name="Binneck E."/>
            <person name="de Melo N.F."/>
            <person name="da Silva R.H."/>
            <person name="de Melo A.L.T.M."/>
            <person name="Pandolfi V."/>
            <person name="Bustamante F.O."/>
            <person name="Brasileiro-Vidal A.C."/>
            <person name="Benko-Iseppon A.M."/>
        </authorList>
    </citation>
    <scope>NUCLEOTIDE SEQUENCE [LARGE SCALE GENOMIC DNA]</scope>
    <source>
        <tissue evidence="4">Leaves</tissue>
    </source>
</reference>
<evidence type="ECO:0000313" key="5">
    <source>
        <dbReference type="Proteomes" id="UP001341840"/>
    </source>
</evidence>
<evidence type="ECO:0000256" key="2">
    <source>
        <dbReference type="SAM" id="MobiDB-lite"/>
    </source>
</evidence>
<dbReference type="InterPro" id="IPR021410">
    <property type="entry name" value="FAF"/>
</dbReference>
<comment type="caution">
    <text evidence="4">The sequence shown here is derived from an EMBL/GenBank/DDBJ whole genome shotgun (WGS) entry which is preliminary data.</text>
</comment>
<proteinExistence type="inferred from homology"/>
<gene>
    <name evidence="4" type="ORF">PIB30_007845</name>
</gene>
<dbReference type="PANTHER" id="PTHR33155">
    <property type="entry name" value="FANTASTIC FOUR-LIKE PROTEIN (DUF3049)"/>
    <property type="match status" value="1"/>
</dbReference>
<feature type="region of interest" description="Disordered" evidence="2">
    <location>
        <begin position="106"/>
        <end position="143"/>
    </location>
</feature>
<dbReference type="InterPro" id="IPR046431">
    <property type="entry name" value="FAF_dom"/>
</dbReference>
<dbReference type="EMBL" id="JASCZI010000017">
    <property type="protein sequence ID" value="MED6106820.1"/>
    <property type="molecule type" value="Genomic_DNA"/>
</dbReference>
<dbReference type="PANTHER" id="PTHR33155:SF8">
    <property type="entry name" value="PROTEIN FANTASTIC FOUR 1"/>
    <property type="match status" value="1"/>
</dbReference>
<feature type="non-terminal residue" evidence="4">
    <location>
        <position position="250"/>
    </location>
</feature>
<evidence type="ECO:0000313" key="4">
    <source>
        <dbReference type="EMBL" id="MED6106820.1"/>
    </source>
</evidence>
<protein>
    <recommendedName>
        <fullName evidence="3">FAF domain-containing protein</fullName>
    </recommendedName>
</protein>
<feature type="compositionally biased region" description="Low complexity" evidence="2">
    <location>
        <begin position="107"/>
        <end position="120"/>
    </location>
</feature>
<dbReference type="Proteomes" id="UP001341840">
    <property type="component" value="Unassembled WGS sequence"/>
</dbReference>
<comment type="similarity">
    <text evidence="1">Belongs to the fantastic four family.</text>
</comment>
<sequence>MSSIRVCEGLQSCLEPRVIEPRVLRLKLAPSAAASELESHQQEQQPEKKDWSFLEAVSQLPCNNKDEKVVYVHPTLKRSSSMLNPNSLEMCTESLGSETGSLFSISHNNHNHTNTTTTTTLIKHTRKPNKPRTFPPPLTSITHHGGALRVMPHRRHGRLVLEAVTSPPETATYFHAERSHGRLRLGLCLYHHETEQDNDDDDHDVEDDEEEGVVRQFGRAMSNGSRCMDGGGNNTHFFGADYSLFDLIRT</sequence>
<accession>A0ABU6Q5M5</accession>
<evidence type="ECO:0000259" key="3">
    <source>
        <dbReference type="Pfam" id="PF11250"/>
    </source>
</evidence>
<keyword evidence="5" id="KW-1185">Reference proteome</keyword>
<name>A0ABU6Q5M5_9FABA</name>
<evidence type="ECO:0000256" key="1">
    <source>
        <dbReference type="ARBA" id="ARBA00008690"/>
    </source>
</evidence>